<organism evidence="1">
    <name type="scientific">uncultured organism</name>
    <dbReference type="NCBI Taxonomy" id="155900"/>
    <lineage>
        <taxon>unclassified sequences</taxon>
        <taxon>environmental samples</taxon>
    </lineage>
</organism>
<sequence length="110" mass="12728">MPFLESAERRERRLAHRAASKTRYRERSAELAERRAEINAFTDRAASKRAAVKAERVALFNASQALIVCTQCHTAGHVRSTFVKRRTIFLRKIRYRVMHCGLCGMSYTVR</sequence>
<evidence type="ECO:0000313" key="1">
    <source>
        <dbReference type="EMBL" id="QOL00375.1"/>
    </source>
</evidence>
<proteinExistence type="predicted"/>
<reference evidence="1" key="1">
    <citation type="submission" date="2020-09" db="EMBL/GenBank/DDBJ databases">
        <title>A new high-throughput screening method to detect antimicrobial volatiles from metagenomic clone libraries.</title>
        <authorList>
            <person name="Stocker F."/>
            <person name="Obermeier M."/>
            <person name="Resch K."/>
            <person name="Berg G."/>
            <person name="Mueller Bogota C.A."/>
        </authorList>
    </citation>
    <scope>NUCLEOTIDE SEQUENCE</scope>
</reference>
<name>A0A7L9QCG7_9ZZZZ</name>
<dbReference type="AlphaFoldDB" id="A0A7L9QCG7"/>
<accession>A0A7L9QCG7</accession>
<protein>
    <submittedName>
        <fullName evidence="1">Uncharacterized protein</fullName>
    </submittedName>
</protein>
<dbReference type="EMBL" id="MW000467">
    <property type="protein sequence ID" value="QOL00375.1"/>
    <property type="molecule type" value="Genomic_DNA"/>
</dbReference>